<name>A0ABY8PND9_9BACT</name>
<dbReference type="SUPFAM" id="SSF55174">
    <property type="entry name" value="Alpha-L RNA-binding motif"/>
    <property type="match status" value="1"/>
</dbReference>
<gene>
    <name evidence="6" type="ORF">JRV97_07175</name>
</gene>
<protein>
    <recommendedName>
        <fullName evidence="4">Pseudouridine synthase</fullName>
        <ecNumber evidence="4">5.4.99.-</ecNumber>
    </recommendedName>
</protein>
<dbReference type="EMBL" id="CP069362">
    <property type="protein sequence ID" value="WGS64157.1"/>
    <property type="molecule type" value="Genomic_DNA"/>
</dbReference>
<dbReference type="InterPro" id="IPR000748">
    <property type="entry name" value="PsdUridine_synth_RsuA/RluB/E/F"/>
</dbReference>
<dbReference type="CDD" id="cd00165">
    <property type="entry name" value="S4"/>
    <property type="match status" value="1"/>
</dbReference>
<dbReference type="EC" id="5.4.99.-" evidence="4"/>
<dbReference type="InterPro" id="IPR036986">
    <property type="entry name" value="S4_RNA-bd_sf"/>
</dbReference>
<dbReference type="PANTHER" id="PTHR47683">
    <property type="entry name" value="PSEUDOURIDINE SYNTHASE FAMILY PROTEIN-RELATED"/>
    <property type="match status" value="1"/>
</dbReference>
<keyword evidence="7" id="KW-1185">Reference proteome</keyword>
<reference evidence="6 7" key="1">
    <citation type="submission" date="2021-02" db="EMBL/GenBank/DDBJ databases">
        <title>Characterization of Marinitoga sp. nov. str. BP5-C20A.</title>
        <authorList>
            <person name="Erauso G."/>
            <person name="Postec A."/>
        </authorList>
    </citation>
    <scope>NUCLEOTIDE SEQUENCE [LARGE SCALE GENOMIC DNA]</scope>
    <source>
        <strain evidence="6 7">BP5-C20A</strain>
    </source>
</reference>
<dbReference type="RefSeq" id="WP_280997576.1">
    <property type="nucleotide sequence ID" value="NZ_CP069362.1"/>
</dbReference>
<dbReference type="Gene3D" id="3.30.70.580">
    <property type="entry name" value="Pseudouridine synthase I, catalytic domain, N-terminal subdomain"/>
    <property type="match status" value="1"/>
</dbReference>
<dbReference type="Pfam" id="PF00849">
    <property type="entry name" value="PseudoU_synth_2"/>
    <property type="match status" value="1"/>
</dbReference>
<dbReference type="Gene3D" id="3.30.70.1560">
    <property type="entry name" value="Alpha-L RNA-binding motif"/>
    <property type="match status" value="1"/>
</dbReference>
<dbReference type="SUPFAM" id="SSF55120">
    <property type="entry name" value="Pseudouridine synthase"/>
    <property type="match status" value="1"/>
</dbReference>
<dbReference type="Pfam" id="PF01479">
    <property type="entry name" value="S4"/>
    <property type="match status" value="1"/>
</dbReference>
<evidence type="ECO:0000259" key="5">
    <source>
        <dbReference type="SMART" id="SM00363"/>
    </source>
</evidence>
<dbReference type="Gene3D" id="3.10.290.10">
    <property type="entry name" value="RNA-binding S4 domain"/>
    <property type="match status" value="1"/>
</dbReference>
<keyword evidence="3" id="KW-0694">RNA-binding</keyword>
<dbReference type="PROSITE" id="PS01149">
    <property type="entry name" value="PSI_RSU"/>
    <property type="match status" value="1"/>
</dbReference>
<evidence type="ECO:0000313" key="7">
    <source>
        <dbReference type="Proteomes" id="UP001232493"/>
    </source>
</evidence>
<dbReference type="PROSITE" id="PS50889">
    <property type="entry name" value="S4"/>
    <property type="match status" value="1"/>
</dbReference>
<accession>A0ABY8PND9</accession>
<evidence type="ECO:0000256" key="4">
    <source>
        <dbReference type="RuleBase" id="RU003887"/>
    </source>
</evidence>
<evidence type="ECO:0000313" key="6">
    <source>
        <dbReference type="EMBL" id="WGS64157.1"/>
    </source>
</evidence>
<dbReference type="InterPro" id="IPR020103">
    <property type="entry name" value="PsdUridine_synth_cat_dom_sf"/>
</dbReference>
<dbReference type="NCBIfam" id="TIGR00093">
    <property type="entry name" value="pseudouridine synthase"/>
    <property type="match status" value="1"/>
</dbReference>
<dbReference type="InterPro" id="IPR002942">
    <property type="entry name" value="S4_RNA-bd"/>
</dbReference>
<dbReference type="InterPro" id="IPR050343">
    <property type="entry name" value="RsuA_PseudoU_synthase"/>
</dbReference>
<dbReference type="Proteomes" id="UP001232493">
    <property type="component" value="Chromosome"/>
</dbReference>
<dbReference type="InterPro" id="IPR006145">
    <property type="entry name" value="PsdUridine_synth_RsuA/RluA"/>
</dbReference>
<dbReference type="SMART" id="SM00363">
    <property type="entry name" value="S4"/>
    <property type="match status" value="1"/>
</dbReference>
<organism evidence="6 7">
    <name type="scientific">Marinitoga aeolica</name>
    <dbReference type="NCBI Taxonomy" id="2809031"/>
    <lineage>
        <taxon>Bacteria</taxon>
        <taxon>Thermotogati</taxon>
        <taxon>Thermotogota</taxon>
        <taxon>Thermotogae</taxon>
        <taxon>Petrotogales</taxon>
        <taxon>Petrotogaceae</taxon>
        <taxon>Marinitoga</taxon>
    </lineage>
</organism>
<keyword evidence="2 4" id="KW-0413">Isomerase</keyword>
<dbReference type="InterPro" id="IPR018496">
    <property type="entry name" value="PsdUridine_synth_RsuA/RluB_CS"/>
</dbReference>
<evidence type="ECO:0000256" key="3">
    <source>
        <dbReference type="PROSITE-ProRule" id="PRU00182"/>
    </source>
</evidence>
<dbReference type="InterPro" id="IPR020094">
    <property type="entry name" value="TruA/RsuA/RluB/E/F_N"/>
</dbReference>
<dbReference type="PANTHER" id="PTHR47683:SF2">
    <property type="entry name" value="RNA-BINDING S4 DOMAIN-CONTAINING PROTEIN"/>
    <property type="match status" value="1"/>
</dbReference>
<evidence type="ECO:0000256" key="1">
    <source>
        <dbReference type="ARBA" id="ARBA00008348"/>
    </source>
</evidence>
<proteinExistence type="inferred from homology"/>
<evidence type="ECO:0000256" key="2">
    <source>
        <dbReference type="ARBA" id="ARBA00023235"/>
    </source>
</evidence>
<dbReference type="InterPro" id="IPR042092">
    <property type="entry name" value="PsdUridine_s_RsuA/RluB/E/F_cat"/>
</dbReference>
<sequence length="232" mass="26699">MERLDKFLANAKIGSRNEVKKLIKNGLIKVNGNIIKKVDFKVTKHDIVEFKDKKIEGHKLIYIIINKPVGYLSSTYDSKDKYVLQLIDHKYKDELSIAGRLDKDAHGLLFLTNDGELIHKIISPKKNIYKTYEVKVDGNITKEKIKKLEIGIQLKDFKTKPAIVEKVKGNIIVIKISEGKFHQIKRMMKAVNLEVIDLKRIAIGSLQLPDNLKEGEWIEIEKPNLFNNRSPE</sequence>
<comment type="similarity">
    <text evidence="1 4">Belongs to the pseudouridine synthase RsuA family.</text>
</comment>
<feature type="domain" description="RNA-binding S4" evidence="5">
    <location>
        <begin position="2"/>
        <end position="61"/>
    </location>
</feature>